<evidence type="ECO:0000256" key="1">
    <source>
        <dbReference type="SAM" id="Phobius"/>
    </source>
</evidence>
<dbReference type="PANTHER" id="PTHR36698:SF2">
    <property type="entry name" value="MCE_MLAD DOMAIN-CONTAINING PROTEIN"/>
    <property type="match status" value="1"/>
</dbReference>
<reference evidence="3 4" key="1">
    <citation type="submission" date="2022-03" db="EMBL/GenBank/DDBJ databases">
        <title>Complete genome sequence of Lysobacter capsici VKM B-2533 and Lysobacter gummosus 10.1.1, promising sources of lytic agents.</title>
        <authorList>
            <person name="Tarlachkov S.V."/>
            <person name="Kudryakova I.V."/>
            <person name="Afoshin A.S."/>
            <person name="Leontyevskaya E.A."/>
            <person name="Leontyevskaya N.V."/>
        </authorList>
    </citation>
    <scope>NUCLEOTIDE SEQUENCE [LARGE SCALE GENOMIC DNA]</scope>
    <source>
        <strain evidence="3 4">10.1.1</strain>
    </source>
</reference>
<gene>
    <name evidence="3" type="ORF">MOV92_19275</name>
</gene>
<dbReference type="Proteomes" id="UP000829194">
    <property type="component" value="Chromosome"/>
</dbReference>
<feature type="transmembrane region" description="Helical" evidence="1">
    <location>
        <begin position="6"/>
        <end position="29"/>
    </location>
</feature>
<organism evidence="3 4">
    <name type="scientific">Lysobacter gummosus</name>
    <dbReference type="NCBI Taxonomy" id="262324"/>
    <lineage>
        <taxon>Bacteria</taxon>
        <taxon>Pseudomonadati</taxon>
        <taxon>Pseudomonadota</taxon>
        <taxon>Gammaproteobacteria</taxon>
        <taxon>Lysobacterales</taxon>
        <taxon>Lysobacteraceae</taxon>
        <taxon>Lysobacter</taxon>
    </lineage>
</organism>
<dbReference type="RefSeq" id="WP_057944176.1">
    <property type="nucleotide sequence ID" value="NZ_CP011131.1"/>
</dbReference>
<dbReference type="InterPro" id="IPR003399">
    <property type="entry name" value="Mce/MlaD"/>
</dbReference>
<dbReference type="EMBL" id="CP093547">
    <property type="protein sequence ID" value="UNP28603.1"/>
    <property type="molecule type" value="Genomic_DNA"/>
</dbReference>
<keyword evidence="1" id="KW-0472">Membrane</keyword>
<keyword evidence="4" id="KW-1185">Reference proteome</keyword>
<protein>
    <submittedName>
        <fullName evidence="3">MCE family protein</fullName>
    </submittedName>
</protein>
<feature type="domain" description="Mce/MlaD" evidence="2">
    <location>
        <begin position="47"/>
        <end position="116"/>
    </location>
</feature>
<name>A0ABY3X7Q3_9GAMM</name>
<dbReference type="PANTHER" id="PTHR36698">
    <property type="entry name" value="BLL5892 PROTEIN"/>
    <property type="match status" value="1"/>
</dbReference>
<sequence length="313" mass="33526">METKANYVLIGAFTIVVTLFLLLFALWAAKYSSEKSWREYAVIFNEPVTGLSEGSTVQYNGIGVGTVQQLSLAPDDPRRVIAKLRLQADAPVKTDTRAKLSLTGITGTPIIQLTGGSPNSPALADAEGSGEIPIIQTEASALQNIADTANRLVARLDQVLSDDNVKHVSNTLANIESLTGSIADQRGDLRELIANAKKSSEQLSATLTTTNRAVETVDRELAGKLPGIINKLDSTLTKLDSAANGANGILNDNRAAISSFANDGLAQLGPTLSELRSLVRDLRRISDRLDSNPTRYLLGRDATKEFEPEKAAR</sequence>
<proteinExistence type="predicted"/>
<accession>A0ABY3X7Q3</accession>
<keyword evidence="1" id="KW-0812">Transmembrane</keyword>
<evidence type="ECO:0000259" key="2">
    <source>
        <dbReference type="Pfam" id="PF02470"/>
    </source>
</evidence>
<evidence type="ECO:0000313" key="3">
    <source>
        <dbReference type="EMBL" id="UNP28603.1"/>
    </source>
</evidence>
<evidence type="ECO:0000313" key="4">
    <source>
        <dbReference type="Proteomes" id="UP000829194"/>
    </source>
</evidence>
<dbReference type="Pfam" id="PF02470">
    <property type="entry name" value="MlaD"/>
    <property type="match status" value="1"/>
</dbReference>
<keyword evidence="1" id="KW-1133">Transmembrane helix</keyword>